<name>A0ABT4JKI3_9BACT</name>
<dbReference type="SUPFAM" id="SSF53383">
    <property type="entry name" value="PLP-dependent transferases"/>
    <property type="match status" value="1"/>
</dbReference>
<comment type="caution">
    <text evidence="8">The sequence shown here is derived from an EMBL/GenBank/DDBJ whole genome shotgun (WGS) entry which is preliminary data.</text>
</comment>
<dbReference type="EC" id="2.6.1.-" evidence="6"/>
<feature type="domain" description="Aminotransferase class I/classII large" evidence="7">
    <location>
        <begin position="34"/>
        <end position="392"/>
    </location>
</feature>
<dbReference type="EMBL" id="JAANOH010000005">
    <property type="protein sequence ID" value="MCZ2476250.1"/>
    <property type="molecule type" value="Genomic_DNA"/>
</dbReference>
<dbReference type="InterPro" id="IPR015422">
    <property type="entry name" value="PyrdxlP-dep_Trfase_small"/>
</dbReference>
<keyword evidence="9" id="KW-1185">Reference proteome</keyword>
<evidence type="ECO:0000256" key="1">
    <source>
        <dbReference type="ARBA" id="ARBA00001933"/>
    </source>
</evidence>
<dbReference type="InterPro" id="IPR004838">
    <property type="entry name" value="NHTrfase_class1_PyrdxlP-BS"/>
</dbReference>
<accession>A0ABT4JKI3</accession>
<reference evidence="8 9" key="1">
    <citation type="submission" date="2020-03" db="EMBL/GenBank/DDBJ databases">
        <authorList>
            <person name="Pitt A."/>
            <person name="Hahn M.W."/>
        </authorList>
    </citation>
    <scope>NUCLEOTIDE SEQUENCE [LARGE SCALE GENOMIC DNA]</scope>
    <source>
        <strain evidence="8 9">5A-MARBSE</strain>
    </source>
</reference>
<keyword evidence="3 6" id="KW-0032">Aminotransferase</keyword>
<dbReference type="RefSeq" id="WP_166374897.1">
    <property type="nucleotide sequence ID" value="NZ_CBCRZM010000004.1"/>
</dbReference>
<evidence type="ECO:0000256" key="6">
    <source>
        <dbReference type="RuleBase" id="RU000481"/>
    </source>
</evidence>
<comment type="similarity">
    <text evidence="2 6">Belongs to the class-I pyridoxal-phosphate-dependent aminotransferase family.</text>
</comment>
<dbReference type="InterPro" id="IPR004839">
    <property type="entry name" value="Aminotransferase_I/II_large"/>
</dbReference>
<keyword evidence="4 6" id="KW-0808">Transferase</keyword>
<dbReference type="InterPro" id="IPR050596">
    <property type="entry name" value="AspAT/PAT-like"/>
</dbReference>
<protein>
    <recommendedName>
        <fullName evidence="6">Aminotransferase</fullName>
        <ecNumber evidence="6">2.6.1.-</ecNumber>
    </recommendedName>
</protein>
<proteinExistence type="inferred from homology"/>
<comment type="cofactor">
    <cofactor evidence="1 6">
        <name>pyridoxal 5'-phosphate</name>
        <dbReference type="ChEBI" id="CHEBI:597326"/>
    </cofactor>
</comment>
<dbReference type="PROSITE" id="PS00105">
    <property type="entry name" value="AA_TRANSFER_CLASS_1"/>
    <property type="match status" value="1"/>
</dbReference>
<dbReference type="Gene3D" id="3.40.640.10">
    <property type="entry name" value="Type I PLP-dependent aspartate aminotransferase-like (Major domain)"/>
    <property type="match status" value="1"/>
</dbReference>
<dbReference type="InterPro" id="IPR015424">
    <property type="entry name" value="PyrdxlP-dep_Trfase"/>
</dbReference>
<evidence type="ECO:0000256" key="2">
    <source>
        <dbReference type="ARBA" id="ARBA00007441"/>
    </source>
</evidence>
<dbReference type="InterPro" id="IPR015421">
    <property type="entry name" value="PyrdxlP-dep_Trfase_major"/>
</dbReference>
<dbReference type="Proteomes" id="UP001321186">
    <property type="component" value="Unassembled WGS sequence"/>
</dbReference>
<dbReference type="PANTHER" id="PTHR46383:SF1">
    <property type="entry name" value="ASPARTATE AMINOTRANSFERASE"/>
    <property type="match status" value="1"/>
</dbReference>
<organism evidence="8 9">
    <name type="scientific">Aquirufa ecclesiirivi</name>
    <dbReference type="NCBI Taxonomy" id="2715124"/>
    <lineage>
        <taxon>Bacteria</taxon>
        <taxon>Pseudomonadati</taxon>
        <taxon>Bacteroidota</taxon>
        <taxon>Cytophagia</taxon>
        <taxon>Cytophagales</taxon>
        <taxon>Flectobacillaceae</taxon>
        <taxon>Aquirufa</taxon>
    </lineage>
</organism>
<dbReference type="GO" id="GO:0008483">
    <property type="term" value="F:transaminase activity"/>
    <property type="evidence" value="ECO:0007669"/>
    <property type="project" value="UniProtKB-KW"/>
</dbReference>
<evidence type="ECO:0000313" key="9">
    <source>
        <dbReference type="Proteomes" id="UP001321186"/>
    </source>
</evidence>
<evidence type="ECO:0000256" key="4">
    <source>
        <dbReference type="ARBA" id="ARBA00022679"/>
    </source>
</evidence>
<evidence type="ECO:0000313" key="8">
    <source>
        <dbReference type="EMBL" id="MCZ2476250.1"/>
    </source>
</evidence>
<dbReference type="Gene3D" id="3.90.1150.10">
    <property type="entry name" value="Aspartate Aminotransferase, domain 1"/>
    <property type="match status" value="1"/>
</dbReference>
<keyword evidence="5" id="KW-0663">Pyridoxal phosphate</keyword>
<evidence type="ECO:0000256" key="5">
    <source>
        <dbReference type="ARBA" id="ARBA00022898"/>
    </source>
</evidence>
<evidence type="ECO:0000256" key="3">
    <source>
        <dbReference type="ARBA" id="ARBA00022576"/>
    </source>
</evidence>
<gene>
    <name evidence="8" type="ORF">G9H61_12405</name>
</gene>
<dbReference type="Pfam" id="PF00155">
    <property type="entry name" value="Aminotran_1_2"/>
    <property type="match status" value="1"/>
</dbReference>
<dbReference type="CDD" id="cd00609">
    <property type="entry name" value="AAT_like"/>
    <property type="match status" value="1"/>
</dbReference>
<dbReference type="PANTHER" id="PTHR46383">
    <property type="entry name" value="ASPARTATE AMINOTRANSFERASE"/>
    <property type="match status" value="1"/>
</dbReference>
<sequence>MSSSLLAQRIQALEESSTLGMTKKARELAAQGHKVISLSVGEPDFKTPAHICEAAKKAIDDGFHGYSPVAGYPDLRMAIANKLKRDNGLEWASENIVVSTGAKHSLANAIAALIDPGDEVIIFSPYWVSYSEMVKLAEGTSVIVQGSFENNFKVTSEQFEAAITPKTKMVMFASPNNPTGSVYTESELRDIANVVARHERIFVLADEIYEYINFTQGGHFSIGSIPEIKDRVITVNGVAKGHAMTGWRIGFIAAAKWIADGVEKLQGQVTSGTNSIAQKAAVAAFNGTLDHAYEMKAAYDRRRKLVVGKLREIEGFKVNMPDGAFYAFPDISYFYGKSDGKTTINDSDDFCNWLLQEAFVATVAGSGFGAPNCMRISTAAADEQLEEACERIKNAVAKLK</sequence>
<evidence type="ECO:0000259" key="7">
    <source>
        <dbReference type="Pfam" id="PF00155"/>
    </source>
</evidence>